<gene>
    <name evidence="1" type="ORF">NP439_22630</name>
</gene>
<dbReference type="RefSeq" id="WP_256707994.1">
    <property type="nucleotide sequence ID" value="NZ_CP101914.1"/>
</dbReference>
<evidence type="ECO:0000313" key="2">
    <source>
        <dbReference type="Proteomes" id="UP001059773"/>
    </source>
</evidence>
<evidence type="ECO:0000313" key="1">
    <source>
        <dbReference type="EMBL" id="UUI02797.1"/>
    </source>
</evidence>
<dbReference type="EMBL" id="CP101914">
    <property type="protein sequence ID" value="UUI02797.1"/>
    <property type="molecule type" value="Genomic_DNA"/>
</dbReference>
<sequence length="79" mass="9238">MTDLEGVFKVLKQLNKKYDNKLISSEELKEETANIKELPQIKEKLIKTLDNLSQLDDRKEIKSELIQLHLIVGEMWNGK</sequence>
<accession>A0ABY5JVA7</accession>
<dbReference type="Proteomes" id="UP001059773">
    <property type="component" value="Chromosome"/>
</dbReference>
<keyword evidence="2" id="KW-1185">Reference proteome</keyword>
<reference evidence="1" key="1">
    <citation type="submission" date="2022-07" db="EMBL/GenBank/DDBJ databases">
        <title>FELIX.</title>
        <authorList>
            <person name="Wan K.H."/>
            <person name="Park S."/>
            <person name="Lawrence Q."/>
            <person name="Eichenberger J.P."/>
            <person name="Booth B.W."/>
            <person name="Piaggio A.J."/>
            <person name="Chandler J.C."/>
            <person name="Franklin A.B."/>
            <person name="Celniker S.E."/>
        </authorList>
    </citation>
    <scope>NUCLEOTIDE SEQUENCE</scope>
    <source>
        <strain evidence="1">QA-1986 374</strain>
    </source>
</reference>
<protein>
    <submittedName>
        <fullName evidence="1">Uncharacterized protein</fullName>
    </submittedName>
</protein>
<proteinExistence type="predicted"/>
<organism evidence="1 2">
    <name type="scientific">Oceanobacillus jeddahense</name>
    <dbReference type="NCBI Taxonomy" id="1462527"/>
    <lineage>
        <taxon>Bacteria</taxon>
        <taxon>Bacillati</taxon>
        <taxon>Bacillota</taxon>
        <taxon>Bacilli</taxon>
        <taxon>Bacillales</taxon>
        <taxon>Bacillaceae</taxon>
        <taxon>Oceanobacillus</taxon>
    </lineage>
</organism>
<name>A0ABY5JVA7_9BACI</name>